<reference evidence="4" key="2">
    <citation type="submission" date="2023-06" db="EMBL/GenBank/DDBJ databases">
        <authorList>
            <person name="Ma L."/>
            <person name="Liu K.-W."/>
            <person name="Li Z."/>
            <person name="Hsiao Y.-Y."/>
            <person name="Qi Y."/>
            <person name="Fu T."/>
            <person name="Tang G."/>
            <person name="Zhang D."/>
            <person name="Sun W.-H."/>
            <person name="Liu D.-K."/>
            <person name="Li Y."/>
            <person name="Chen G.-Z."/>
            <person name="Liu X.-D."/>
            <person name="Liao X.-Y."/>
            <person name="Jiang Y.-T."/>
            <person name="Yu X."/>
            <person name="Hao Y."/>
            <person name="Huang J."/>
            <person name="Zhao X.-W."/>
            <person name="Ke S."/>
            <person name="Chen Y.-Y."/>
            <person name="Wu W.-L."/>
            <person name="Hsu J.-L."/>
            <person name="Lin Y.-F."/>
            <person name="Huang M.-D."/>
            <person name="Li C.-Y."/>
            <person name="Huang L."/>
            <person name="Wang Z.-W."/>
            <person name="Zhao X."/>
            <person name="Zhong W.-Y."/>
            <person name="Peng D.-H."/>
            <person name="Ahmad S."/>
            <person name="Lan S."/>
            <person name="Zhang J.-S."/>
            <person name="Tsai W.-C."/>
            <person name="Van De Peer Y."/>
            <person name="Liu Z.-J."/>
        </authorList>
    </citation>
    <scope>NUCLEOTIDE SEQUENCE</scope>
    <source>
        <strain evidence="4">CP</strain>
        <tissue evidence="4">Leaves</tissue>
    </source>
</reference>
<keyword evidence="2" id="KW-0560">Oxidoreductase</keyword>
<dbReference type="SUPFAM" id="SSF51735">
    <property type="entry name" value="NAD(P)-binding Rossmann-fold domains"/>
    <property type="match status" value="1"/>
</dbReference>
<dbReference type="AlphaFoldDB" id="A0AAV9F621"/>
<dbReference type="InterPro" id="IPR036291">
    <property type="entry name" value="NAD(P)-bd_dom_sf"/>
</dbReference>
<dbReference type="GO" id="GO:0016491">
    <property type="term" value="F:oxidoreductase activity"/>
    <property type="evidence" value="ECO:0007669"/>
    <property type="project" value="UniProtKB-KW"/>
</dbReference>
<comment type="caution">
    <text evidence="4">The sequence shown here is derived from an EMBL/GenBank/DDBJ whole genome shotgun (WGS) entry which is preliminary data.</text>
</comment>
<name>A0AAV9F621_ACOCL</name>
<organism evidence="4 5">
    <name type="scientific">Acorus calamus</name>
    <name type="common">Sweet flag</name>
    <dbReference type="NCBI Taxonomy" id="4465"/>
    <lineage>
        <taxon>Eukaryota</taxon>
        <taxon>Viridiplantae</taxon>
        <taxon>Streptophyta</taxon>
        <taxon>Embryophyta</taxon>
        <taxon>Tracheophyta</taxon>
        <taxon>Spermatophyta</taxon>
        <taxon>Magnoliopsida</taxon>
        <taxon>Liliopsida</taxon>
        <taxon>Acoraceae</taxon>
        <taxon>Acorus</taxon>
    </lineage>
</organism>
<keyword evidence="5" id="KW-1185">Reference proteome</keyword>
<proteinExistence type="predicted"/>
<evidence type="ECO:0000313" key="4">
    <source>
        <dbReference type="EMBL" id="KAK1321343.1"/>
    </source>
</evidence>
<evidence type="ECO:0000259" key="3">
    <source>
        <dbReference type="Pfam" id="PF05368"/>
    </source>
</evidence>
<dbReference type="EMBL" id="JAUJYO010000003">
    <property type="protein sequence ID" value="KAK1321343.1"/>
    <property type="molecule type" value="Genomic_DNA"/>
</dbReference>
<dbReference type="Gene3D" id="3.90.25.10">
    <property type="entry name" value="UDP-galactose 4-epimerase, domain 1"/>
    <property type="match status" value="1"/>
</dbReference>
<feature type="domain" description="NmrA-like" evidence="3">
    <location>
        <begin position="3"/>
        <end position="302"/>
    </location>
</feature>
<dbReference type="PANTHER" id="PTHR43349">
    <property type="entry name" value="PINORESINOL REDUCTASE-RELATED"/>
    <property type="match status" value="1"/>
</dbReference>
<evidence type="ECO:0000313" key="5">
    <source>
        <dbReference type="Proteomes" id="UP001180020"/>
    </source>
</evidence>
<reference evidence="4" key="1">
    <citation type="journal article" date="2023" name="Nat. Commun.">
        <title>Diploid and tetraploid genomes of Acorus and the evolution of monocots.</title>
        <authorList>
            <person name="Ma L."/>
            <person name="Liu K.W."/>
            <person name="Li Z."/>
            <person name="Hsiao Y.Y."/>
            <person name="Qi Y."/>
            <person name="Fu T."/>
            <person name="Tang G.D."/>
            <person name="Zhang D."/>
            <person name="Sun W.H."/>
            <person name="Liu D.K."/>
            <person name="Li Y."/>
            <person name="Chen G.Z."/>
            <person name="Liu X.D."/>
            <person name="Liao X.Y."/>
            <person name="Jiang Y.T."/>
            <person name="Yu X."/>
            <person name="Hao Y."/>
            <person name="Huang J."/>
            <person name="Zhao X.W."/>
            <person name="Ke S."/>
            <person name="Chen Y.Y."/>
            <person name="Wu W.L."/>
            <person name="Hsu J.L."/>
            <person name="Lin Y.F."/>
            <person name="Huang M.D."/>
            <person name="Li C.Y."/>
            <person name="Huang L."/>
            <person name="Wang Z.W."/>
            <person name="Zhao X."/>
            <person name="Zhong W.Y."/>
            <person name="Peng D.H."/>
            <person name="Ahmad S."/>
            <person name="Lan S."/>
            <person name="Zhang J.S."/>
            <person name="Tsai W.C."/>
            <person name="Van de Peer Y."/>
            <person name="Liu Z.J."/>
        </authorList>
    </citation>
    <scope>NUCLEOTIDE SEQUENCE</scope>
    <source>
        <strain evidence="4">CP</strain>
    </source>
</reference>
<dbReference type="Proteomes" id="UP001180020">
    <property type="component" value="Unassembled WGS sequence"/>
</dbReference>
<dbReference type="Pfam" id="PF05368">
    <property type="entry name" value="NmrA"/>
    <property type="match status" value="1"/>
</dbReference>
<dbReference type="InterPro" id="IPR008030">
    <property type="entry name" value="NmrA-like"/>
</dbReference>
<evidence type="ECO:0000256" key="2">
    <source>
        <dbReference type="ARBA" id="ARBA00023002"/>
    </source>
</evidence>
<dbReference type="InterPro" id="IPR045312">
    <property type="entry name" value="PCBER-like"/>
</dbReference>
<dbReference type="InterPro" id="IPR050608">
    <property type="entry name" value="NmrA-type/Isoflavone_red_sf"/>
</dbReference>
<protein>
    <recommendedName>
        <fullName evidence="3">NmrA-like domain-containing protein</fullName>
    </recommendedName>
</protein>
<gene>
    <name evidence="4" type="ORF">QJS10_CPA03g00320</name>
</gene>
<dbReference type="PANTHER" id="PTHR43349:SF34">
    <property type="entry name" value="PINORESINOL-LARICIRESINOL REDUCTASE 3-RELATED"/>
    <property type="match status" value="1"/>
</dbReference>
<evidence type="ECO:0000256" key="1">
    <source>
        <dbReference type="ARBA" id="ARBA00022857"/>
    </source>
</evidence>
<keyword evidence="1" id="KW-0521">NADP</keyword>
<sequence>MTTSRVLIIGATGRLGQNLVRTSIESGRPTFALVRGSSFSNPEKSALLEEFTRAGVQLLKGSLEDVSSLVEAVGQVDAVICAVSSNQVEDQKLLIQAIKRVGSVKRFIPAEFGTDPDRVQTKGLEHDFYKKKAEIRRIIEREGIPHTYISCNFFMSYLLPSLVQPGFKTPPRDRVKIFGDGNTKAVFVRECDVASFTISTLDDPRTLNKVLYLRPPGNIFSLNELVEMWEMKIGKKLEKVCVPQVEVLRIIEETSNPNDLEMYFIHAAFIKGVQTYFKVEDYGVEGTQLYPHIKYTTISQYLDSVL</sequence>
<accession>A0AAV9F621</accession>
<dbReference type="CDD" id="cd05259">
    <property type="entry name" value="PCBER_SDR_a"/>
    <property type="match status" value="1"/>
</dbReference>
<dbReference type="Gene3D" id="3.40.50.720">
    <property type="entry name" value="NAD(P)-binding Rossmann-like Domain"/>
    <property type="match status" value="1"/>
</dbReference>